<dbReference type="GO" id="GO:0051537">
    <property type="term" value="F:2 iron, 2 sulfur cluster binding"/>
    <property type="evidence" value="ECO:0007669"/>
    <property type="project" value="UniProtKB-KW"/>
</dbReference>
<dbReference type="PROSITE" id="PS51085">
    <property type="entry name" value="2FE2S_FER_2"/>
    <property type="match status" value="1"/>
</dbReference>
<dbReference type="OrthoDB" id="9799640at2"/>
<feature type="domain" description="2Fe-2S ferredoxin-type" evidence="7">
    <location>
        <begin position="2"/>
        <end position="105"/>
    </location>
</feature>
<evidence type="ECO:0000256" key="3">
    <source>
        <dbReference type="ARBA" id="ARBA00022723"/>
    </source>
</evidence>
<dbReference type="GO" id="GO:0046872">
    <property type="term" value="F:metal ion binding"/>
    <property type="evidence" value="ECO:0007669"/>
    <property type="project" value="UniProtKB-KW"/>
</dbReference>
<organism evidence="8 9">
    <name type="scientific">Paracoccus sulfuroxidans</name>
    <dbReference type="NCBI Taxonomy" id="384678"/>
    <lineage>
        <taxon>Bacteria</taxon>
        <taxon>Pseudomonadati</taxon>
        <taxon>Pseudomonadota</taxon>
        <taxon>Alphaproteobacteria</taxon>
        <taxon>Rhodobacterales</taxon>
        <taxon>Paracoccaceae</taxon>
        <taxon>Paracoccus</taxon>
    </lineage>
</organism>
<keyword evidence="9" id="KW-1185">Reference proteome</keyword>
<evidence type="ECO:0000256" key="4">
    <source>
        <dbReference type="ARBA" id="ARBA00023004"/>
    </source>
</evidence>
<dbReference type="PANTHER" id="PTHR23426:SF65">
    <property type="entry name" value="FERREDOXIN-2, MITOCHONDRIAL"/>
    <property type="match status" value="1"/>
</dbReference>
<dbReference type="InterPro" id="IPR018298">
    <property type="entry name" value="Adrenodoxin_Fe-S_BS"/>
</dbReference>
<comment type="similarity">
    <text evidence="1">Belongs to the adrenodoxin/putidaredoxin family.</text>
</comment>
<dbReference type="RefSeq" id="WP_145396359.1">
    <property type="nucleotide sequence ID" value="NZ_VLKU01000002.1"/>
</dbReference>
<reference evidence="8 9" key="1">
    <citation type="journal article" date="2015" name="Stand. Genomic Sci.">
        <title>Genomic Encyclopedia of Bacterial and Archaeal Type Strains, Phase III: the genomes of soil and plant-associated and newly described type strains.</title>
        <authorList>
            <person name="Whitman W.B."/>
            <person name="Woyke T."/>
            <person name="Klenk H.P."/>
            <person name="Zhou Y."/>
            <person name="Lilburn T.G."/>
            <person name="Beck B.J."/>
            <person name="De Vos P."/>
            <person name="Vandamme P."/>
            <person name="Eisen J.A."/>
            <person name="Garrity G."/>
            <person name="Hugenholtz P."/>
            <person name="Kyrpides N.C."/>
        </authorList>
    </citation>
    <scope>NUCLEOTIDE SEQUENCE [LARGE SCALE GENOMIC DNA]</scope>
    <source>
        <strain evidence="8 9">CGMCC 1.5364</strain>
    </source>
</reference>
<dbReference type="Proteomes" id="UP000316225">
    <property type="component" value="Unassembled WGS sequence"/>
</dbReference>
<dbReference type="GO" id="GO:0140647">
    <property type="term" value="P:P450-containing electron transport chain"/>
    <property type="evidence" value="ECO:0007669"/>
    <property type="project" value="InterPro"/>
</dbReference>
<evidence type="ECO:0000313" key="9">
    <source>
        <dbReference type="Proteomes" id="UP000316225"/>
    </source>
</evidence>
<dbReference type="GO" id="GO:0009055">
    <property type="term" value="F:electron transfer activity"/>
    <property type="evidence" value="ECO:0007669"/>
    <property type="project" value="TreeGrafter"/>
</dbReference>
<comment type="caution">
    <text evidence="8">The sequence shown here is derived from an EMBL/GenBank/DDBJ whole genome shotgun (WGS) entry which is preliminary data.</text>
</comment>
<dbReference type="InterPro" id="IPR001041">
    <property type="entry name" value="2Fe-2S_ferredoxin-type"/>
</dbReference>
<dbReference type="InterPro" id="IPR001055">
    <property type="entry name" value="Adrenodoxin-like"/>
</dbReference>
<protein>
    <submittedName>
        <fullName evidence="8">2Fe-2S ferredoxin</fullName>
    </submittedName>
</protein>
<sequence>MVNVTFIEPDGTRRTISAAIGASLMQAARNEGVAGIEAECGGACSCATCHIHIAEDWAGRLPERSALELDMLDFANRFDPEASRLACQITVTADLDGLLVDVPGQ</sequence>
<dbReference type="SUPFAM" id="SSF54292">
    <property type="entry name" value="2Fe-2S ferredoxin-like"/>
    <property type="match status" value="1"/>
</dbReference>
<accession>A0A562NXP4</accession>
<dbReference type="InterPro" id="IPR012675">
    <property type="entry name" value="Beta-grasp_dom_sf"/>
</dbReference>
<proteinExistence type="inferred from homology"/>
<dbReference type="CDD" id="cd00207">
    <property type="entry name" value="fer2"/>
    <property type="match status" value="1"/>
</dbReference>
<keyword evidence="3" id="KW-0479">Metal-binding</keyword>
<dbReference type="AlphaFoldDB" id="A0A562NXP4"/>
<comment type="cofactor">
    <cofactor evidence="6">
        <name>[2Fe-2S] cluster</name>
        <dbReference type="ChEBI" id="CHEBI:190135"/>
    </cofactor>
</comment>
<evidence type="ECO:0000259" key="7">
    <source>
        <dbReference type="PROSITE" id="PS51085"/>
    </source>
</evidence>
<dbReference type="InterPro" id="IPR036010">
    <property type="entry name" value="2Fe-2S_ferredoxin-like_sf"/>
</dbReference>
<keyword evidence="5" id="KW-0411">Iron-sulfur</keyword>
<dbReference type="EMBL" id="VLKU01000002">
    <property type="protein sequence ID" value="TWI36939.1"/>
    <property type="molecule type" value="Genomic_DNA"/>
</dbReference>
<dbReference type="Pfam" id="PF00111">
    <property type="entry name" value="Fer2"/>
    <property type="match status" value="1"/>
</dbReference>
<keyword evidence="4" id="KW-0408">Iron</keyword>
<keyword evidence="2" id="KW-0001">2Fe-2S</keyword>
<dbReference type="PANTHER" id="PTHR23426">
    <property type="entry name" value="FERREDOXIN/ADRENODOXIN"/>
    <property type="match status" value="1"/>
</dbReference>
<dbReference type="PRINTS" id="PR00355">
    <property type="entry name" value="ADRENODOXIN"/>
</dbReference>
<evidence type="ECO:0000256" key="2">
    <source>
        <dbReference type="ARBA" id="ARBA00022714"/>
    </source>
</evidence>
<evidence type="ECO:0000256" key="6">
    <source>
        <dbReference type="ARBA" id="ARBA00034078"/>
    </source>
</evidence>
<evidence type="ECO:0000313" key="8">
    <source>
        <dbReference type="EMBL" id="TWI36939.1"/>
    </source>
</evidence>
<evidence type="ECO:0000256" key="1">
    <source>
        <dbReference type="ARBA" id="ARBA00010914"/>
    </source>
</evidence>
<dbReference type="PROSITE" id="PS00814">
    <property type="entry name" value="ADX"/>
    <property type="match status" value="1"/>
</dbReference>
<name>A0A562NXP4_9RHOB</name>
<dbReference type="Gene3D" id="3.10.20.30">
    <property type="match status" value="1"/>
</dbReference>
<evidence type="ECO:0000256" key="5">
    <source>
        <dbReference type="ARBA" id="ARBA00023014"/>
    </source>
</evidence>
<gene>
    <name evidence="8" type="ORF">IQ24_00726</name>
</gene>